<dbReference type="Gene3D" id="1.25.40.10">
    <property type="entry name" value="Tetratricopeptide repeat domain"/>
    <property type="match status" value="2"/>
</dbReference>
<organism evidence="3 4">
    <name type="scientific">Brassica napus</name>
    <name type="common">Rape</name>
    <dbReference type="NCBI Taxonomy" id="3708"/>
    <lineage>
        <taxon>Eukaryota</taxon>
        <taxon>Viridiplantae</taxon>
        <taxon>Streptophyta</taxon>
        <taxon>Embryophyta</taxon>
        <taxon>Tracheophyta</taxon>
        <taxon>Spermatophyta</taxon>
        <taxon>Magnoliopsida</taxon>
        <taxon>eudicotyledons</taxon>
        <taxon>Gunneridae</taxon>
        <taxon>Pentapetalae</taxon>
        <taxon>rosids</taxon>
        <taxon>malvids</taxon>
        <taxon>Brassicales</taxon>
        <taxon>Brassicaceae</taxon>
        <taxon>Brassiceae</taxon>
        <taxon>Brassica</taxon>
    </lineage>
</organism>
<dbReference type="PANTHER" id="PTHR10130:SF8">
    <property type="entry name" value="TRNA (ADENINE(58)-N(1))-METHYLTRANSFERASE"/>
    <property type="match status" value="1"/>
</dbReference>
<dbReference type="InterPro" id="IPR024111">
    <property type="entry name" value="PEX5/PEX5L"/>
</dbReference>
<protein>
    <submittedName>
        <fullName evidence="3">BnaC02g12350D protein</fullName>
    </submittedName>
</protein>
<dbReference type="Gramene" id="CDY66434">
    <property type="protein sequence ID" value="CDY66434"/>
    <property type="gene ID" value="GSBRNA2T00053617001"/>
</dbReference>
<gene>
    <name evidence="3" type="primary">BnaC02g12350D</name>
    <name evidence="3" type="ORF">GSBRNA2T00053617001</name>
</gene>
<dbReference type="InterPro" id="IPR011990">
    <property type="entry name" value="TPR-like_helical_dom_sf"/>
</dbReference>
<dbReference type="PANTHER" id="PTHR10130">
    <property type="entry name" value="PEROXISOMAL TARGETING SIGNAL 1 RECEPTOR PEX5"/>
    <property type="match status" value="1"/>
</dbReference>
<evidence type="ECO:0000313" key="3">
    <source>
        <dbReference type="EMBL" id="CDY66434.1"/>
    </source>
</evidence>
<dbReference type="EMBL" id="LK035262">
    <property type="protein sequence ID" value="CDY66434.1"/>
    <property type="molecule type" value="Genomic_DNA"/>
</dbReference>
<dbReference type="Proteomes" id="UP000028999">
    <property type="component" value="Unassembled WGS sequence"/>
</dbReference>
<name>A0A078JIA0_BRANA</name>
<dbReference type="SUPFAM" id="SSF48452">
    <property type="entry name" value="TPR-like"/>
    <property type="match status" value="1"/>
</dbReference>
<keyword evidence="4" id="KW-1185">Reference proteome</keyword>
<evidence type="ECO:0000256" key="1">
    <source>
        <dbReference type="ARBA" id="ARBA00022737"/>
    </source>
</evidence>
<dbReference type="STRING" id="3708.A0A078JIA0"/>
<dbReference type="OMA" id="WANQFAN"/>
<dbReference type="GO" id="GO:0005052">
    <property type="term" value="F:peroxisome matrix targeting signal-1 binding"/>
    <property type="evidence" value="ECO:0000318"/>
    <property type="project" value="GO_Central"/>
</dbReference>
<proteinExistence type="predicted"/>
<evidence type="ECO:0000313" key="4">
    <source>
        <dbReference type="Proteomes" id="UP000028999"/>
    </source>
</evidence>
<reference evidence="3 4" key="1">
    <citation type="journal article" date="2014" name="Science">
        <title>Plant genetics. Early allopolyploid evolution in the post-Neolithic Brassica napus oilseed genome.</title>
        <authorList>
            <person name="Chalhoub B."/>
            <person name="Denoeud F."/>
            <person name="Liu S."/>
            <person name="Parkin I.A."/>
            <person name="Tang H."/>
            <person name="Wang X."/>
            <person name="Chiquet J."/>
            <person name="Belcram H."/>
            <person name="Tong C."/>
            <person name="Samans B."/>
            <person name="Correa M."/>
            <person name="Da Silva C."/>
            <person name="Just J."/>
            <person name="Falentin C."/>
            <person name="Koh C.S."/>
            <person name="Le Clainche I."/>
            <person name="Bernard M."/>
            <person name="Bento P."/>
            <person name="Noel B."/>
            <person name="Labadie K."/>
            <person name="Alberti A."/>
            <person name="Charles M."/>
            <person name="Arnaud D."/>
            <person name="Guo H."/>
            <person name="Daviaud C."/>
            <person name="Alamery S."/>
            <person name="Jabbari K."/>
            <person name="Zhao M."/>
            <person name="Edger P.P."/>
            <person name="Chelaifa H."/>
            <person name="Tack D."/>
            <person name="Lassalle G."/>
            <person name="Mestiri I."/>
            <person name="Schnel N."/>
            <person name="Le Paslier M.C."/>
            <person name="Fan G."/>
            <person name="Renault V."/>
            <person name="Bayer P.E."/>
            <person name="Golicz A.A."/>
            <person name="Manoli S."/>
            <person name="Lee T.H."/>
            <person name="Thi V.H."/>
            <person name="Chalabi S."/>
            <person name="Hu Q."/>
            <person name="Fan C."/>
            <person name="Tollenaere R."/>
            <person name="Lu Y."/>
            <person name="Battail C."/>
            <person name="Shen J."/>
            <person name="Sidebottom C.H."/>
            <person name="Wang X."/>
            <person name="Canaguier A."/>
            <person name="Chauveau A."/>
            <person name="Berard A."/>
            <person name="Deniot G."/>
            <person name="Guan M."/>
            <person name="Liu Z."/>
            <person name="Sun F."/>
            <person name="Lim Y.P."/>
            <person name="Lyons E."/>
            <person name="Town C.D."/>
            <person name="Bancroft I."/>
            <person name="Wang X."/>
            <person name="Meng J."/>
            <person name="Ma J."/>
            <person name="Pires J.C."/>
            <person name="King G.J."/>
            <person name="Brunel D."/>
            <person name="Delourme R."/>
            <person name="Renard M."/>
            <person name="Aury J.M."/>
            <person name="Adams K.L."/>
            <person name="Batley J."/>
            <person name="Snowdon R.J."/>
            <person name="Tost J."/>
            <person name="Edwards D."/>
            <person name="Zhou Y."/>
            <person name="Hua W."/>
            <person name="Sharpe A.G."/>
            <person name="Paterson A.H."/>
            <person name="Guan C."/>
            <person name="Wincker P."/>
        </authorList>
    </citation>
    <scope>NUCLEOTIDE SEQUENCE [LARGE SCALE GENOMIC DNA]</scope>
    <source>
        <strain evidence="4">cv. Darmor-bzh</strain>
    </source>
</reference>
<sequence length="283" mass="31387">MSNQMRSMDMQHLAAMEQTRKLAHTLSQDGNPIFQNEMKPGPASGEWATEYEQQYLGPPSWANQFANEQGTDSMLVQIDLLLCLSRIAIISQLKLLLSHGPEQWADEFASGKGQQESAEDKWVNEFSKLNVDDWVDEFAEGPVGGSSADAWGNAYDEFLTERNSEKHASGVYVFSDMNPYVGHPEPMKEGLELFRKGLLSESALALEAEAIAAMMRAQEADPSNLEVLLALGVSHTSELEQATALKYLYGWLRSHPKYGTIAPPELADSLYHADIARLFTEAS</sequence>
<evidence type="ECO:0000256" key="2">
    <source>
        <dbReference type="ARBA" id="ARBA00022803"/>
    </source>
</evidence>
<dbReference type="GO" id="GO:0005829">
    <property type="term" value="C:cytosol"/>
    <property type="evidence" value="ECO:0000318"/>
    <property type="project" value="GO_Central"/>
</dbReference>
<keyword evidence="2" id="KW-0802">TPR repeat</keyword>
<keyword evidence="1" id="KW-0677">Repeat</keyword>
<dbReference type="GO" id="GO:0005778">
    <property type="term" value="C:peroxisomal membrane"/>
    <property type="evidence" value="ECO:0000318"/>
    <property type="project" value="GO_Central"/>
</dbReference>
<accession>A0A078JIA0</accession>
<dbReference type="GO" id="GO:0016560">
    <property type="term" value="P:protein import into peroxisome matrix, docking"/>
    <property type="evidence" value="ECO:0000318"/>
    <property type="project" value="GO_Central"/>
</dbReference>
<dbReference type="PaxDb" id="3708-A0A078JIA0"/>
<dbReference type="AlphaFoldDB" id="A0A078JIA0"/>